<evidence type="ECO:0000313" key="13">
    <source>
        <dbReference type="Proteomes" id="UP000613266"/>
    </source>
</evidence>
<dbReference type="GO" id="GO:0000155">
    <property type="term" value="F:phosphorelay sensor kinase activity"/>
    <property type="evidence" value="ECO:0007669"/>
    <property type="project" value="InterPro"/>
</dbReference>
<dbReference type="AlphaFoldDB" id="A0A931NDX4"/>
<evidence type="ECO:0000256" key="1">
    <source>
        <dbReference type="ARBA" id="ARBA00000085"/>
    </source>
</evidence>
<dbReference type="InterPro" id="IPR005467">
    <property type="entry name" value="His_kinase_dom"/>
</dbReference>
<proteinExistence type="predicted"/>
<evidence type="ECO:0000256" key="5">
    <source>
        <dbReference type="ARBA" id="ARBA00022553"/>
    </source>
</evidence>
<dbReference type="InterPro" id="IPR036890">
    <property type="entry name" value="HATPase_C_sf"/>
</dbReference>
<dbReference type="InterPro" id="IPR050980">
    <property type="entry name" value="2C_sensor_his_kinase"/>
</dbReference>
<dbReference type="EMBL" id="JAEDAK010000005">
    <property type="protein sequence ID" value="MBH9577082.1"/>
    <property type="molecule type" value="Genomic_DNA"/>
</dbReference>
<dbReference type="InterPro" id="IPR003661">
    <property type="entry name" value="HisK_dim/P_dom"/>
</dbReference>
<keyword evidence="10" id="KW-0472">Membrane</keyword>
<dbReference type="InterPro" id="IPR003594">
    <property type="entry name" value="HATPase_dom"/>
</dbReference>
<comment type="subcellular location">
    <subcellularLocation>
        <location evidence="2">Cell membrane</location>
        <topology evidence="2">Multi-pass membrane protein</topology>
    </subcellularLocation>
</comment>
<dbReference type="InterPro" id="IPR004358">
    <property type="entry name" value="Sig_transdc_His_kin-like_C"/>
</dbReference>
<dbReference type="InterPro" id="IPR036097">
    <property type="entry name" value="HisK_dim/P_sf"/>
</dbReference>
<sequence>MRASFRWLPQLLRLGLPLLLALPLGWLAIDWLTVNLAPQRVHAYGQASYQGAMRLFADQLALRPGLPEAELRTRVTALQQRLQGLPLELRPLASLTAEERAVLARGEVVYRAFADEVLHALPHTEQALCLRLPPLPSMADIHLLVFGALALLVLLGVGLLQLRPLLRDARRLRQAAEALGQGALGTRVGRLHHPGLQPVAQCLEVQASRIEQLLGAQRELLHAVAHELRTPLARASFALALQPSAAPAKAAALQQELGQDLDEMGRLLDELLSYSRLDLADASQALQPLALAPLLQAVVAAHPRRFVPQLELPPALQVLGQEPLLRHALLNLLSNADRHARSQVRIQAAPGAQGTVQLRVEDDGPGIPAAERERVFEPLARLDDSRGRETGGTGMGLALVARLARRLQGRAWAEASALGGACLVLELRAALH</sequence>
<evidence type="ECO:0000313" key="12">
    <source>
        <dbReference type="EMBL" id="MBH9577082.1"/>
    </source>
</evidence>
<gene>
    <name evidence="12" type="ORF">I7X39_09200</name>
</gene>
<keyword evidence="9" id="KW-0067">ATP-binding</keyword>
<protein>
    <recommendedName>
        <fullName evidence="3">histidine kinase</fullName>
        <ecNumber evidence="3">2.7.13.3</ecNumber>
    </recommendedName>
</protein>
<evidence type="ECO:0000256" key="7">
    <source>
        <dbReference type="ARBA" id="ARBA00022741"/>
    </source>
</evidence>
<keyword evidence="10" id="KW-1133">Transmembrane helix</keyword>
<evidence type="ECO:0000256" key="4">
    <source>
        <dbReference type="ARBA" id="ARBA00022475"/>
    </source>
</evidence>
<keyword evidence="10" id="KW-0812">Transmembrane</keyword>
<keyword evidence="6" id="KW-0808">Transferase</keyword>
<dbReference type="Gene3D" id="3.30.565.10">
    <property type="entry name" value="Histidine kinase-like ATPase, C-terminal domain"/>
    <property type="match status" value="1"/>
</dbReference>
<dbReference type="SUPFAM" id="SSF55874">
    <property type="entry name" value="ATPase domain of HSP90 chaperone/DNA topoisomerase II/histidine kinase"/>
    <property type="match status" value="1"/>
</dbReference>
<comment type="caution">
    <text evidence="12">The sequence shown here is derived from an EMBL/GenBank/DDBJ whole genome shotgun (WGS) entry which is preliminary data.</text>
</comment>
<dbReference type="Pfam" id="PF00512">
    <property type="entry name" value="HisKA"/>
    <property type="match status" value="1"/>
</dbReference>
<evidence type="ECO:0000256" key="10">
    <source>
        <dbReference type="SAM" id="Phobius"/>
    </source>
</evidence>
<dbReference type="CDD" id="cd00082">
    <property type="entry name" value="HisKA"/>
    <property type="match status" value="1"/>
</dbReference>
<keyword evidence="8" id="KW-0418">Kinase</keyword>
<comment type="catalytic activity">
    <reaction evidence="1">
        <text>ATP + protein L-histidine = ADP + protein N-phospho-L-histidine.</text>
        <dbReference type="EC" id="2.7.13.3"/>
    </reaction>
</comment>
<evidence type="ECO:0000256" key="3">
    <source>
        <dbReference type="ARBA" id="ARBA00012438"/>
    </source>
</evidence>
<dbReference type="PANTHER" id="PTHR44936">
    <property type="entry name" value="SENSOR PROTEIN CREC"/>
    <property type="match status" value="1"/>
</dbReference>
<dbReference type="SMART" id="SM00388">
    <property type="entry name" value="HisKA"/>
    <property type="match status" value="1"/>
</dbReference>
<dbReference type="GO" id="GO:0005886">
    <property type="term" value="C:plasma membrane"/>
    <property type="evidence" value="ECO:0007669"/>
    <property type="project" value="UniProtKB-SubCell"/>
</dbReference>
<dbReference type="PROSITE" id="PS50109">
    <property type="entry name" value="HIS_KIN"/>
    <property type="match status" value="1"/>
</dbReference>
<organism evidence="12 13">
    <name type="scientific">Inhella proteolytica</name>
    <dbReference type="NCBI Taxonomy" id="2795029"/>
    <lineage>
        <taxon>Bacteria</taxon>
        <taxon>Pseudomonadati</taxon>
        <taxon>Pseudomonadota</taxon>
        <taxon>Betaproteobacteria</taxon>
        <taxon>Burkholderiales</taxon>
        <taxon>Sphaerotilaceae</taxon>
        <taxon>Inhella</taxon>
    </lineage>
</organism>
<dbReference type="Proteomes" id="UP000613266">
    <property type="component" value="Unassembled WGS sequence"/>
</dbReference>
<dbReference type="Pfam" id="PF02518">
    <property type="entry name" value="HATPase_c"/>
    <property type="match status" value="1"/>
</dbReference>
<dbReference type="PRINTS" id="PR00344">
    <property type="entry name" value="BCTRLSENSOR"/>
</dbReference>
<evidence type="ECO:0000256" key="2">
    <source>
        <dbReference type="ARBA" id="ARBA00004651"/>
    </source>
</evidence>
<dbReference type="SMART" id="SM00387">
    <property type="entry name" value="HATPase_c"/>
    <property type="match status" value="1"/>
</dbReference>
<reference evidence="12" key="1">
    <citation type="submission" date="2020-12" db="EMBL/GenBank/DDBJ databases">
        <title>The genome sequence of Inhella sp. 1Y17.</title>
        <authorList>
            <person name="Liu Y."/>
        </authorList>
    </citation>
    <scope>NUCLEOTIDE SEQUENCE</scope>
    <source>
        <strain evidence="12">1Y17</strain>
    </source>
</reference>
<evidence type="ECO:0000256" key="9">
    <source>
        <dbReference type="ARBA" id="ARBA00022840"/>
    </source>
</evidence>
<keyword evidence="4" id="KW-1003">Cell membrane</keyword>
<keyword evidence="7" id="KW-0547">Nucleotide-binding</keyword>
<dbReference type="EC" id="2.7.13.3" evidence="3"/>
<dbReference type="PANTHER" id="PTHR44936:SF10">
    <property type="entry name" value="SENSOR PROTEIN RSTB"/>
    <property type="match status" value="1"/>
</dbReference>
<dbReference type="RefSeq" id="WP_198110856.1">
    <property type="nucleotide sequence ID" value="NZ_JAEDAK010000005.1"/>
</dbReference>
<evidence type="ECO:0000259" key="11">
    <source>
        <dbReference type="PROSITE" id="PS50109"/>
    </source>
</evidence>
<feature type="domain" description="Histidine kinase" evidence="11">
    <location>
        <begin position="223"/>
        <end position="431"/>
    </location>
</feature>
<accession>A0A931NDX4</accession>
<keyword evidence="13" id="KW-1185">Reference proteome</keyword>
<dbReference type="SUPFAM" id="SSF47384">
    <property type="entry name" value="Homodimeric domain of signal transducing histidine kinase"/>
    <property type="match status" value="1"/>
</dbReference>
<evidence type="ECO:0000256" key="6">
    <source>
        <dbReference type="ARBA" id="ARBA00022679"/>
    </source>
</evidence>
<keyword evidence="5" id="KW-0597">Phosphoprotein</keyword>
<feature type="transmembrane region" description="Helical" evidence="10">
    <location>
        <begin position="141"/>
        <end position="162"/>
    </location>
</feature>
<evidence type="ECO:0000256" key="8">
    <source>
        <dbReference type="ARBA" id="ARBA00022777"/>
    </source>
</evidence>
<dbReference type="GO" id="GO:0005524">
    <property type="term" value="F:ATP binding"/>
    <property type="evidence" value="ECO:0007669"/>
    <property type="project" value="UniProtKB-KW"/>
</dbReference>
<dbReference type="Gene3D" id="1.10.287.130">
    <property type="match status" value="1"/>
</dbReference>
<name>A0A931NDX4_9BURK</name>